<reference evidence="2" key="1">
    <citation type="journal article" date="2018" name="Nat. Genet.">
        <title>Extensive intraspecific gene order and gene structural variations between Mo17 and other maize genomes.</title>
        <authorList>
            <person name="Sun S."/>
            <person name="Zhou Y."/>
            <person name="Chen J."/>
            <person name="Shi J."/>
            <person name="Zhao H."/>
            <person name="Zhao H."/>
            <person name="Song W."/>
            <person name="Zhang M."/>
            <person name="Cui Y."/>
            <person name="Dong X."/>
            <person name="Liu H."/>
            <person name="Ma X."/>
            <person name="Jiao Y."/>
            <person name="Wang B."/>
            <person name="Wei X."/>
            <person name="Stein J.C."/>
            <person name="Glaubitz J.C."/>
            <person name="Lu F."/>
            <person name="Yu G."/>
            <person name="Liang C."/>
            <person name="Fengler K."/>
            <person name="Li B."/>
            <person name="Rafalski A."/>
            <person name="Schnable P.S."/>
            <person name="Ware D.H."/>
            <person name="Buckler E.S."/>
            <person name="Lai J."/>
        </authorList>
    </citation>
    <scope>NUCLEOTIDE SEQUENCE [LARGE SCALE GENOMIC DNA]</scope>
    <source>
        <tissue evidence="2">Seedling</tissue>
    </source>
</reference>
<feature type="compositionally biased region" description="Polar residues" evidence="1">
    <location>
        <begin position="10"/>
        <end position="34"/>
    </location>
</feature>
<evidence type="ECO:0000313" key="2">
    <source>
        <dbReference type="EMBL" id="PWZ56869.1"/>
    </source>
</evidence>
<evidence type="ECO:0000256" key="1">
    <source>
        <dbReference type="SAM" id="MobiDB-lite"/>
    </source>
</evidence>
<name>A0A317YE15_MAIZE</name>
<feature type="compositionally biased region" description="Basic residues" evidence="1">
    <location>
        <begin position="53"/>
        <end position="62"/>
    </location>
</feature>
<accession>A0A317YE15</accession>
<dbReference type="Proteomes" id="UP000251960">
    <property type="component" value="Chromosome 1"/>
</dbReference>
<dbReference type="AlphaFoldDB" id="A0A317YE15"/>
<feature type="compositionally biased region" description="Low complexity" evidence="1">
    <location>
        <begin position="63"/>
        <end position="96"/>
    </location>
</feature>
<dbReference type="EMBL" id="NCVQ01000001">
    <property type="protein sequence ID" value="PWZ56869.1"/>
    <property type="molecule type" value="Genomic_DNA"/>
</dbReference>
<comment type="caution">
    <text evidence="2">The sequence shown here is derived from an EMBL/GenBank/DDBJ whole genome shotgun (WGS) entry which is preliminary data.</text>
</comment>
<proteinExistence type="predicted"/>
<gene>
    <name evidence="2" type="ORF">Zm00014a_044108</name>
</gene>
<protein>
    <submittedName>
        <fullName evidence="2">Uncharacterized protein</fullName>
    </submittedName>
</protein>
<organism evidence="2">
    <name type="scientific">Zea mays</name>
    <name type="common">Maize</name>
    <dbReference type="NCBI Taxonomy" id="4577"/>
    <lineage>
        <taxon>Eukaryota</taxon>
        <taxon>Viridiplantae</taxon>
        <taxon>Streptophyta</taxon>
        <taxon>Embryophyta</taxon>
        <taxon>Tracheophyta</taxon>
        <taxon>Spermatophyta</taxon>
        <taxon>Magnoliopsida</taxon>
        <taxon>Liliopsida</taxon>
        <taxon>Poales</taxon>
        <taxon>Poaceae</taxon>
        <taxon>PACMAD clade</taxon>
        <taxon>Panicoideae</taxon>
        <taxon>Andropogonodae</taxon>
        <taxon>Andropogoneae</taxon>
        <taxon>Tripsacinae</taxon>
        <taxon>Zea</taxon>
    </lineage>
</organism>
<feature type="region of interest" description="Disordered" evidence="1">
    <location>
        <begin position="1"/>
        <end position="96"/>
    </location>
</feature>
<sequence>MSNFLEARRQINTPLPQSSLPLSIRKTSNPSRDPTTPPSLADCCKLQSSRVRAPWRQRRRPSPFRLRSTSCSHSSSTPSIPTRRSSSGSSFPTLPM</sequence>